<feature type="non-terminal residue" evidence="1">
    <location>
        <position position="1"/>
    </location>
</feature>
<dbReference type="EMBL" id="AZMM01004132">
    <property type="protein sequence ID" value="ETJ41915.1"/>
    <property type="molecule type" value="Genomic_DNA"/>
</dbReference>
<reference evidence="1" key="1">
    <citation type="submission" date="2013-12" db="EMBL/GenBank/DDBJ databases">
        <title>A Varibaculum cambriense genome reconstructed from a premature infant gut community with otherwise low bacterial novelty that shifts toward anaerobic metabolism during the third week of life.</title>
        <authorList>
            <person name="Brown C.T."/>
            <person name="Sharon I."/>
            <person name="Thomas B.C."/>
            <person name="Castelle C.J."/>
            <person name="Morowitz M.J."/>
            <person name="Banfield J.F."/>
        </authorList>
    </citation>
    <scope>NUCLEOTIDE SEQUENCE</scope>
</reference>
<proteinExistence type="predicted"/>
<name>W1YJM0_9ZZZZ</name>
<accession>W1YJM0</accession>
<organism evidence="1">
    <name type="scientific">human gut metagenome</name>
    <dbReference type="NCBI Taxonomy" id="408170"/>
    <lineage>
        <taxon>unclassified sequences</taxon>
        <taxon>metagenomes</taxon>
        <taxon>organismal metagenomes</taxon>
    </lineage>
</organism>
<protein>
    <submittedName>
        <fullName evidence="1">Uncharacterized protein</fullName>
    </submittedName>
</protein>
<comment type="caution">
    <text evidence="1">The sequence shown here is derived from an EMBL/GenBank/DDBJ whole genome shotgun (WGS) entry which is preliminary data.</text>
</comment>
<evidence type="ECO:0000313" key="1">
    <source>
        <dbReference type="EMBL" id="ETJ41915.1"/>
    </source>
</evidence>
<gene>
    <name evidence="1" type="ORF">Q604_UNBC04132G0001</name>
</gene>
<sequence>PAVAALIGLAATATLAAMTVADNARSGRTFASAATSAITGYKEKAT</sequence>
<dbReference type="AlphaFoldDB" id="W1YJM0"/>